<keyword evidence="2" id="KW-1185">Reference proteome</keyword>
<dbReference type="Proteomes" id="UP001595816">
    <property type="component" value="Unassembled WGS sequence"/>
</dbReference>
<proteinExistence type="predicted"/>
<name>A0ABV8LUZ2_9ACTN</name>
<reference evidence="2" key="1">
    <citation type="journal article" date="2019" name="Int. J. Syst. Evol. Microbiol.">
        <title>The Global Catalogue of Microorganisms (GCM) 10K type strain sequencing project: providing services to taxonomists for standard genome sequencing and annotation.</title>
        <authorList>
            <consortium name="The Broad Institute Genomics Platform"/>
            <consortium name="The Broad Institute Genome Sequencing Center for Infectious Disease"/>
            <person name="Wu L."/>
            <person name="Ma J."/>
        </authorList>
    </citation>
    <scope>NUCLEOTIDE SEQUENCE [LARGE SCALE GENOMIC DNA]</scope>
    <source>
        <strain evidence="2">CGMCC 4.7289</strain>
    </source>
</reference>
<gene>
    <name evidence="1" type="ORF">ACFOZ4_29705</name>
</gene>
<organism evidence="1 2">
    <name type="scientific">Hamadaea flava</name>
    <dbReference type="NCBI Taxonomy" id="1742688"/>
    <lineage>
        <taxon>Bacteria</taxon>
        <taxon>Bacillati</taxon>
        <taxon>Actinomycetota</taxon>
        <taxon>Actinomycetes</taxon>
        <taxon>Micromonosporales</taxon>
        <taxon>Micromonosporaceae</taxon>
        <taxon>Hamadaea</taxon>
    </lineage>
</organism>
<sequence>MRQDRPAPAVRALPSTPLRARVRNVLRAVKRRTRQKRSVPAWSERAGDATRMAADSGRVEITVGTVGELRRLVSSHLTPDEATGFDLTIQSWSRPWPDWVGRTPALTGLLRQKLSLPDGDGRVVLSWTFGRPVPVSRLLGAALMLLSPVRPLPGVLTADVLVDGPRPAWLPVDSAYAAESARPDVGPLPAYDFVIRDETGGLVLVDVAGANPRGRQETLLTVPHAELHMTAAESGYDWCLLRPGRAHVLVAGRAGQVLDERQAAALAQVGSASLVGDPAPGELGATVLAQLAMTGLVLHTPELPSDVRARLHPELLGYFDTGLDGSDPFDREVHGVGQRRAAMRHHASALRLREIVADRHPSVARPPSVSAVLVSRRPERAVAAAVALAAQTYAEFELVVGLHGIELTPEQTARLTSLPVPIRLASFPPETGFGEVLAATTRMASGSLLTKVDDDDHYGREHIWDLVLARLHSGAAVVGKGAEFVYLEPFDATVRRRMGSELYSDVVAGGTMMISRGDLEEVGGWRPVARSVDRALLDRVLAAGGLVYRTHGFGFLYTRHDDGHTWDPGIEYFLNDPARRWPGRPPHREFDAQ</sequence>
<evidence type="ECO:0008006" key="3">
    <source>
        <dbReference type="Google" id="ProtNLM"/>
    </source>
</evidence>
<dbReference type="SUPFAM" id="SSF53448">
    <property type="entry name" value="Nucleotide-diphospho-sugar transferases"/>
    <property type="match status" value="1"/>
</dbReference>
<evidence type="ECO:0000313" key="2">
    <source>
        <dbReference type="Proteomes" id="UP001595816"/>
    </source>
</evidence>
<evidence type="ECO:0000313" key="1">
    <source>
        <dbReference type="EMBL" id="MFC4134805.1"/>
    </source>
</evidence>
<dbReference type="RefSeq" id="WP_253761057.1">
    <property type="nucleotide sequence ID" value="NZ_JAMZDZ010000001.1"/>
</dbReference>
<dbReference type="InterPro" id="IPR029044">
    <property type="entry name" value="Nucleotide-diphossugar_trans"/>
</dbReference>
<accession>A0ABV8LUZ2</accession>
<dbReference type="Gene3D" id="3.90.550.10">
    <property type="entry name" value="Spore Coat Polysaccharide Biosynthesis Protein SpsA, Chain A"/>
    <property type="match status" value="1"/>
</dbReference>
<dbReference type="EMBL" id="JBHSAY010000015">
    <property type="protein sequence ID" value="MFC4134805.1"/>
    <property type="molecule type" value="Genomic_DNA"/>
</dbReference>
<protein>
    <recommendedName>
        <fullName evidence="3">Glycosyltransferase</fullName>
    </recommendedName>
</protein>
<comment type="caution">
    <text evidence="1">The sequence shown here is derived from an EMBL/GenBank/DDBJ whole genome shotgun (WGS) entry which is preliminary data.</text>
</comment>